<reference evidence="1 2" key="1">
    <citation type="submission" date="2024-08" db="EMBL/GenBank/DDBJ databases">
        <title>Halobellus sp. MBLA0158 whole genome sequence.</title>
        <authorList>
            <person name="Hwang C.Y."/>
            <person name="Cho E.-S."/>
            <person name="Seo M.-J."/>
        </authorList>
    </citation>
    <scope>NUCLEOTIDE SEQUENCE [LARGE SCALE GENOMIC DNA]</scope>
    <source>
        <strain evidence="1 2">MBLA0158</strain>
    </source>
</reference>
<gene>
    <name evidence="1" type="ORF">OS889_04240</name>
</gene>
<name>A0ABD5MA87_9EURY</name>
<sequence length="150" mass="16768">MATDFQPIQGARMDDSAIDRLLEERGYGVLSMADGERAYGIPLSFGYDGDDRLYFVFVGYSEQWKKMIYADESAAVSFLVLDVDADGGWRSAIVSGPFERISADEWDAAREAMADNAFRPELLTEVDIREHPQVWVLDAEEKTGRAVGTE</sequence>
<dbReference type="SUPFAM" id="SSF50475">
    <property type="entry name" value="FMN-binding split barrel"/>
    <property type="match status" value="1"/>
</dbReference>
<proteinExistence type="predicted"/>
<dbReference type="AlphaFoldDB" id="A0ABD5MA87"/>
<evidence type="ECO:0000313" key="2">
    <source>
        <dbReference type="Proteomes" id="UP001570511"/>
    </source>
</evidence>
<dbReference type="EMBL" id="JBGNYA010000001">
    <property type="protein sequence ID" value="MFA1610212.1"/>
    <property type="molecule type" value="Genomic_DNA"/>
</dbReference>
<accession>A0ABD5MA87</accession>
<dbReference type="RefSeq" id="WP_372387588.1">
    <property type="nucleotide sequence ID" value="NZ_JBGNYA010000001.1"/>
</dbReference>
<organism evidence="1 2">
    <name type="scientific">Halobellus rubicundus</name>
    <dbReference type="NCBI Taxonomy" id="2996466"/>
    <lineage>
        <taxon>Archaea</taxon>
        <taxon>Methanobacteriati</taxon>
        <taxon>Methanobacteriota</taxon>
        <taxon>Stenosarchaea group</taxon>
        <taxon>Halobacteria</taxon>
        <taxon>Halobacteriales</taxon>
        <taxon>Haloferacaceae</taxon>
        <taxon>Halobellus</taxon>
    </lineage>
</organism>
<dbReference type="Proteomes" id="UP001570511">
    <property type="component" value="Unassembled WGS sequence"/>
</dbReference>
<protein>
    <submittedName>
        <fullName evidence="1">Pyridoxamine 5'-phosphate oxidase family protein</fullName>
    </submittedName>
</protein>
<dbReference type="InterPro" id="IPR012349">
    <property type="entry name" value="Split_barrel_FMN-bd"/>
</dbReference>
<evidence type="ECO:0000313" key="1">
    <source>
        <dbReference type="EMBL" id="MFA1610212.1"/>
    </source>
</evidence>
<dbReference type="Pfam" id="PF12900">
    <property type="entry name" value="Pyridox_ox_2"/>
    <property type="match status" value="1"/>
</dbReference>
<dbReference type="InterPro" id="IPR024747">
    <property type="entry name" value="Pyridox_Oxase-rel"/>
</dbReference>
<comment type="caution">
    <text evidence="1">The sequence shown here is derived from an EMBL/GenBank/DDBJ whole genome shotgun (WGS) entry which is preliminary data.</text>
</comment>
<dbReference type="Gene3D" id="2.30.110.10">
    <property type="entry name" value="Electron Transport, Fmn-binding Protein, Chain A"/>
    <property type="match status" value="1"/>
</dbReference>
<keyword evidence="2" id="KW-1185">Reference proteome</keyword>